<evidence type="ECO:0000256" key="4">
    <source>
        <dbReference type="ARBA" id="ARBA00022576"/>
    </source>
</evidence>
<feature type="transmembrane region" description="Helical" evidence="7">
    <location>
        <begin position="599"/>
        <end position="619"/>
    </location>
</feature>
<keyword evidence="7" id="KW-0812">Transmembrane</keyword>
<evidence type="ECO:0008006" key="10">
    <source>
        <dbReference type="Google" id="ProtNLM"/>
    </source>
</evidence>
<evidence type="ECO:0000256" key="5">
    <source>
        <dbReference type="ARBA" id="ARBA00022679"/>
    </source>
</evidence>
<keyword evidence="3" id="KW-0813">Transport</keyword>
<evidence type="ECO:0000256" key="3">
    <source>
        <dbReference type="ARBA" id="ARBA00022448"/>
    </source>
</evidence>
<dbReference type="AlphaFoldDB" id="A0A2S4Q143"/>
<comment type="similarity">
    <text evidence="2">Belongs to the class-IV pyridoxal-phosphate-dependent aminotransferase family.</text>
</comment>
<feature type="transmembrane region" description="Helical" evidence="7">
    <location>
        <begin position="640"/>
        <end position="659"/>
    </location>
</feature>
<evidence type="ECO:0000256" key="7">
    <source>
        <dbReference type="SAM" id="Phobius"/>
    </source>
</evidence>
<organism evidence="8 9">
    <name type="scientific">Erysiphe pulchra</name>
    <dbReference type="NCBI Taxonomy" id="225359"/>
    <lineage>
        <taxon>Eukaryota</taxon>
        <taxon>Fungi</taxon>
        <taxon>Dikarya</taxon>
        <taxon>Ascomycota</taxon>
        <taxon>Pezizomycotina</taxon>
        <taxon>Leotiomycetes</taxon>
        <taxon>Erysiphales</taxon>
        <taxon>Erysiphaceae</taxon>
        <taxon>Erysiphe</taxon>
    </lineage>
</organism>
<gene>
    <name evidence="8" type="ORF">EPUL_000538</name>
</gene>
<dbReference type="InterPro" id="IPR001544">
    <property type="entry name" value="Aminotrans_IV"/>
</dbReference>
<dbReference type="InterPro" id="IPR036038">
    <property type="entry name" value="Aminotransferase-like"/>
</dbReference>
<dbReference type="GO" id="GO:0009098">
    <property type="term" value="P:L-leucine biosynthetic process"/>
    <property type="evidence" value="ECO:0007669"/>
    <property type="project" value="TreeGrafter"/>
</dbReference>
<dbReference type="SUPFAM" id="SSF56752">
    <property type="entry name" value="D-aminoacid aminotransferase-like PLP-dependent enzymes"/>
    <property type="match status" value="1"/>
</dbReference>
<dbReference type="GO" id="GO:0004084">
    <property type="term" value="F:branched-chain-amino-acid transaminase activity"/>
    <property type="evidence" value="ECO:0007669"/>
    <property type="project" value="InterPro"/>
</dbReference>
<dbReference type="InterPro" id="IPR029012">
    <property type="entry name" value="Helix_hairpin_bin_sf"/>
</dbReference>
<dbReference type="Gene3D" id="3.30.470.10">
    <property type="match status" value="1"/>
</dbReference>
<dbReference type="PANTHER" id="PTHR11825">
    <property type="entry name" value="SUBGROUP IIII AMINOTRANSFERASE"/>
    <property type="match status" value="1"/>
</dbReference>
<evidence type="ECO:0000256" key="2">
    <source>
        <dbReference type="ARBA" id="ARBA00009320"/>
    </source>
</evidence>
<keyword evidence="6" id="KW-0663">Pyridoxal phosphate</keyword>
<dbReference type="OrthoDB" id="1732691at2759"/>
<dbReference type="STRING" id="225359.A0A2S4Q143"/>
<proteinExistence type="inferred from homology"/>
<protein>
    <recommendedName>
        <fullName evidence="10">Branched-chain-amino-acid aminotransferase</fullName>
    </recommendedName>
</protein>
<keyword evidence="4" id="KW-0032">Aminotransferase</keyword>
<dbReference type="Gene3D" id="1.10.287.660">
    <property type="entry name" value="Helix hairpin bin"/>
    <property type="match status" value="1"/>
</dbReference>
<comment type="caution">
    <text evidence="8">The sequence shown here is derived from an EMBL/GenBank/DDBJ whole genome shotgun (WGS) entry which is preliminary data.</text>
</comment>
<evidence type="ECO:0000313" key="8">
    <source>
        <dbReference type="EMBL" id="POS87996.1"/>
    </source>
</evidence>
<comment type="cofactor">
    <cofactor evidence="1">
        <name>pyridoxal 5'-phosphate</name>
        <dbReference type="ChEBI" id="CHEBI:597326"/>
    </cofactor>
</comment>
<sequence length="772" mass="87547">MVYRVITPPKEQMYQNRHLFPGLATKKSAEKTSFERDASLLIKEPESLKSLDASLLKYTITTNPMSVPELDSPVIETASQCTDHMIIATWNITTGWADPELKPYSNFSISPTASCLHYATQCFEGLKMYRGYDRALRLFRPNLNCERLLISSTRISLPKFDPKEIEKLILALAAFDGPKWLPKSRPGSCIYLRPCMMGTEAGLGVATPKEVTFFIVATFMPPLVFPHGLRLLADENVVRAWPGGFGYAKLGANYGPGLMATLEAKKKGFHQVLWLFDGMVTEAGASNFFVVWKNPKTSKLQLVTAPLGEQKLILDGVTRRSILQLARERLSSPSLNWRNHNNKDVDSQHVFEPLEIVERNFSIDELTQAINENRVLEAFSSGTALWKIWNSIFSSSSKDSAEFQELKTKAIKLRKELNATSSQDEFAKWAKLRRQYDKVAEKLEKATLKSANSSTFIRPLPPKTLRILLLLFVAVLYFILQILPKFSPEEIISLTGSRIQTPNDVLFMRLSALRSEGLTASDEILKSRFSSLNSRLLYLQYGPSTIIECTFCNPEDPKSYFYYSIPSLLFPHLLNLVLLGIITSRFLTGRDGNVWRTQVNFAVISLCAIDLYLTFSFSYRSNSRARSLHDINFFYWNTRIYRHLAIAIVDTVFCVLIYLSSTHRAFFEPFTSSECIKSLNSIVDEARSKVTAVGVIQNTVVRDKELSYISQKYWTNEGQITREAMETKEVIDSIKSALENRIDMETIVTDADSYAQKILKPFYERANAGLII</sequence>
<accession>A0A2S4Q143</accession>
<dbReference type="FunFam" id="3.30.470.10:FF:000012">
    <property type="entry name" value="Branched-chain-amino-acid aminotransferase"/>
    <property type="match status" value="1"/>
</dbReference>
<dbReference type="Proteomes" id="UP000237438">
    <property type="component" value="Unassembled WGS sequence"/>
</dbReference>
<keyword evidence="7" id="KW-0472">Membrane</keyword>
<evidence type="ECO:0000256" key="1">
    <source>
        <dbReference type="ARBA" id="ARBA00001933"/>
    </source>
</evidence>
<evidence type="ECO:0000313" key="9">
    <source>
        <dbReference type="Proteomes" id="UP000237438"/>
    </source>
</evidence>
<dbReference type="InterPro" id="IPR005786">
    <property type="entry name" value="B_amino_transII"/>
</dbReference>
<dbReference type="GO" id="GO:0005739">
    <property type="term" value="C:mitochondrion"/>
    <property type="evidence" value="ECO:0007669"/>
    <property type="project" value="TreeGrafter"/>
</dbReference>
<name>A0A2S4Q143_9PEZI</name>
<feature type="transmembrane region" description="Helical" evidence="7">
    <location>
        <begin position="568"/>
        <end position="587"/>
    </location>
</feature>
<dbReference type="Pfam" id="PF01063">
    <property type="entry name" value="Aminotran_4"/>
    <property type="match status" value="1"/>
</dbReference>
<dbReference type="GO" id="GO:0071816">
    <property type="term" value="P:tail-anchored membrane protein insertion into ER membrane"/>
    <property type="evidence" value="ECO:0007669"/>
    <property type="project" value="InterPro"/>
</dbReference>
<dbReference type="EMBL" id="PEDP01000045">
    <property type="protein sequence ID" value="POS87996.1"/>
    <property type="molecule type" value="Genomic_DNA"/>
</dbReference>
<dbReference type="Pfam" id="PF04420">
    <property type="entry name" value="CHD5"/>
    <property type="match status" value="1"/>
</dbReference>
<dbReference type="InterPro" id="IPR043131">
    <property type="entry name" value="BCAT-like_N"/>
</dbReference>
<dbReference type="Gene3D" id="3.20.10.10">
    <property type="entry name" value="D-amino Acid Aminotransferase, subunit A, domain 2"/>
    <property type="match status" value="1"/>
</dbReference>
<dbReference type="InterPro" id="IPR043132">
    <property type="entry name" value="BCAT-like_C"/>
</dbReference>
<evidence type="ECO:0000256" key="6">
    <source>
        <dbReference type="ARBA" id="ARBA00022898"/>
    </source>
</evidence>
<keyword evidence="9" id="KW-1185">Reference proteome</keyword>
<reference evidence="8 9" key="1">
    <citation type="submission" date="2017-10" db="EMBL/GenBank/DDBJ databases">
        <title>Development of genomic resources for the powdery mildew, Erysiphe pulchra.</title>
        <authorList>
            <person name="Wadl P.A."/>
            <person name="Mack B.M."/>
            <person name="Moore G."/>
            <person name="Beltz S.B."/>
        </authorList>
    </citation>
    <scope>NUCLEOTIDE SEQUENCE [LARGE SCALE GENOMIC DNA]</scope>
    <source>
        <strain evidence="8">Cflorida</strain>
    </source>
</reference>
<keyword evidence="7" id="KW-1133">Transmembrane helix</keyword>
<keyword evidence="5" id="KW-0808">Transferase</keyword>
<dbReference type="PANTHER" id="PTHR11825:SF69">
    <property type="entry name" value="BRANCHED-CHAIN-AMINO-ACID AMINOTRANSFERASE"/>
    <property type="match status" value="1"/>
</dbReference>
<dbReference type="InterPro" id="IPR028945">
    <property type="entry name" value="Get1"/>
</dbReference>
<feature type="transmembrane region" description="Helical" evidence="7">
    <location>
        <begin position="465"/>
        <end position="483"/>
    </location>
</feature>
<dbReference type="GO" id="GO:0009099">
    <property type="term" value="P:L-valine biosynthetic process"/>
    <property type="evidence" value="ECO:0007669"/>
    <property type="project" value="TreeGrafter"/>
</dbReference>